<evidence type="ECO:0000256" key="3">
    <source>
        <dbReference type="ARBA" id="ARBA00023015"/>
    </source>
</evidence>
<comment type="subcellular location">
    <subcellularLocation>
        <location evidence="1">Nucleus</location>
    </subcellularLocation>
</comment>
<organism evidence="8 9">
    <name type="scientific">Microdochium bolleyi</name>
    <dbReference type="NCBI Taxonomy" id="196109"/>
    <lineage>
        <taxon>Eukaryota</taxon>
        <taxon>Fungi</taxon>
        <taxon>Dikarya</taxon>
        <taxon>Ascomycota</taxon>
        <taxon>Pezizomycotina</taxon>
        <taxon>Sordariomycetes</taxon>
        <taxon>Xylariomycetidae</taxon>
        <taxon>Xylariales</taxon>
        <taxon>Microdochiaceae</taxon>
        <taxon>Microdochium</taxon>
    </lineage>
</organism>
<dbReference type="CDD" id="cd00067">
    <property type="entry name" value="GAL4"/>
    <property type="match status" value="1"/>
</dbReference>
<dbReference type="GO" id="GO:0003677">
    <property type="term" value="F:DNA binding"/>
    <property type="evidence" value="ECO:0007669"/>
    <property type="project" value="InterPro"/>
</dbReference>
<evidence type="ECO:0000256" key="6">
    <source>
        <dbReference type="SAM" id="MobiDB-lite"/>
    </source>
</evidence>
<feature type="region of interest" description="Disordered" evidence="6">
    <location>
        <begin position="90"/>
        <end position="161"/>
    </location>
</feature>
<evidence type="ECO:0000313" key="9">
    <source>
        <dbReference type="Proteomes" id="UP000070501"/>
    </source>
</evidence>
<dbReference type="InterPro" id="IPR036864">
    <property type="entry name" value="Zn2-C6_fun-type_DNA-bd_sf"/>
</dbReference>
<keyword evidence="2" id="KW-0479">Metal-binding</keyword>
<reference evidence="9" key="1">
    <citation type="submission" date="2016-02" db="EMBL/GenBank/DDBJ databases">
        <title>Draft genome sequence of Microdochium bolleyi, a fungal endophyte of beachgrass.</title>
        <authorList>
            <consortium name="DOE Joint Genome Institute"/>
            <person name="David A.S."/>
            <person name="May G."/>
            <person name="Haridas S."/>
            <person name="Lim J."/>
            <person name="Wang M."/>
            <person name="Labutti K."/>
            <person name="Lipzen A."/>
            <person name="Barry K."/>
            <person name="Grigoriev I.V."/>
        </authorList>
    </citation>
    <scope>NUCLEOTIDE SEQUENCE [LARGE SCALE GENOMIC DNA]</scope>
    <source>
        <strain evidence="9">J235TASD1</strain>
    </source>
</reference>
<keyword evidence="5" id="KW-0539">Nucleus</keyword>
<dbReference type="SMART" id="SM00066">
    <property type="entry name" value="GAL4"/>
    <property type="match status" value="1"/>
</dbReference>
<gene>
    <name evidence="8" type="ORF">Micbo1qcDRAFT_103018</name>
</gene>
<evidence type="ECO:0000256" key="1">
    <source>
        <dbReference type="ARBA" id="ARBA00004123"/>
    </source>
</evidence>
<dbReference type="GO" id="GO:0005634">
    <property type="term" value="C:nucleus"/>
    <property type="evidence" value="ECO:0007669"/>
    <property type="project" value="UniProtKB-SubCell"/>
</dbReference>
<dbReference type="InParanoid" id="A0A136JD32"/>
<keyword evidence="4" id="KW-0804">Transcription</keyword>
<dbReference type="InterPro" id="IPR050815">
    <property type="entry name" value="TF_fung"/>
</dbReference>
<dbReference type="GO" id="GO:0006351">
    <property type="term" value="P:DNA-templated transcription"/>
    <property type="evidence" value="ECO:0007669"/>
    <property type="project" value="InterPro"/>
</dbReference>
<dbReference type="PANTHER" id="PTHR47338:SF4">
    <property type="entry name" value="ZN(II)2CYS6 TRANSCRIPTION FACTOR (EUROFUNG)"/>
    <property type="match status" value="1"/>
</dbReference>
<keyword evidence="9" id="KW-1185">Reference proteome</keyword>
<feature type="non-terminal residue" evidence="8">
    <location>
        <position position="666"/>
    </location>
</feature>
<evidence type="ECO:0000256" key="4">
    <source>
        <dbReference type="ARBA" id="ARBA00023163"/>
    </source>
</evidence>
<dbReference type="PROSITE" id="PS50048">
    <property type="entry name" value="ZN2_CY6_FUNGAL_2"/>
    <property type="match status" value="1"/>
</dbReference>
<dbReference type="CDD" id="cd12148">
    <property type="entry name" value="fungal_TF_MHR"/>
    <property type="match status" value="1"/>
</dbReference>
<sequence length="666" mass="74193">MQPIAIPRQQVGIERLPTRRISNEPRESMNCKSCRKRKIKCNRLRPSCEACQVFQCPCVYDAVPKKRGPKTDVLEALLKRVDGLEARLKHEKKSEGEHADDAQSVSPENSEPSSASTMAAPASHSAEPQPKRMRAPTIQTLAPNSHARDIVPSPPLTSEPPVEVQSGLLMDTYFSEFHGKPYHIVDEASFRHRYHSKQLPTSLSKAMFAVAARYAPHPHGGTAAVKLSERYAAQSRMEIDSDEPSMDSLQAMLLLVTAFTAAGRGRKAYMLMSMAVGMAIALELHREVDADSRITLPERETRRRIFWTCYLLDRFMACGSKRPCLISDKTILLRLPCWTPVGSHVAVEGEFFQRGSNLHYLQGSGKKSQGSSGMLIDISRILGVTNQYLAAGGIKGDSHFPWHSLSHLSKIRQDLDIWASGTDNVFSSVDSLFGQHDSTVLVLSKLIYHLIHCLVYRPFLPIDLAELAGSGQHQSWQIEATHMCFLHANAMAELVELGKQNTTIRWPAFVGYCICTAGTVHIHGSHYNSNGFSSGADVFASSANFLSRAMQQLSELRHVWTSVQHQRQTLQDIYSAHAELIKGIESDLIRQSPVFHLEDFFDRYANVTNTTGQAYSFDPAYLSLSDVTIDSATETYMGHELYLPHGSLYSESPHLGDRTSLKRKTS</sequence>
<dbReference type="PANTHER" id="PTHR47338">
    <property type="entry name" value="ZN(II)2CYS6 TRANSCRIPTION FACTOR (EUROFUNG)-RELATED"/>
    <property type="match status" value="1"/>
</dbReference>
<dbReference type="Pfam" id="PF00172">
    <property type="entry name" value="Zn_clus"/>
    <property type="match status" value="1"/>
</dbReference>
<dbReference type="SMART" id="SM00906">
    <property type="entry name" value="Fungal_trans"/>
    <property type="match status" value="1"/>
</dbReference>
<dbReference type="SUPFAM" id="SSF57701">
    <property type="entry name" value="Zn2/Cys6 DNA-binding domain"/>
    <property type="match status" value="1"/>
</dbReference>
<name>A0A136JD32_9PEZI</name>
<evidence type="ECO:0000313" key="8">
    <source>
        <dbReference type="EMBL" id="KXJ95065.1"/>
    </source>
</evidence>
<dbReference type="InterPro" id="IPR007219">
    <property type="entry name" value="XnlR_reg_dom"/>
</dbReference>
<feature type="compositionally biased region" description="Polar residues" evidence="6">
    <location>
        <begin position="103"/>
        <end position="112"/>
    </location>
</feature>
<feature type="compositionally biased region" description="Basic and acidic residues" evidence="6">
    <location>
        <begin position="90"/>
        <end position="101"/>
    </location>
</feature>
<protein>
    <submittedName>
        <fullName evidence="8">Fungal-specific transcription factor domain-domain-containing protein</fullName>
    </submittedName>
</protein>
<evidence type="ECO:0000256" key="2">
    <source>
        <dbReference type="ARBA" id="ARBA00022723"/>
    </source>
</evidence>
<dbReference type="OrthoDB" id="5297881at2759"/>
<feature type="domain" description="Zn(2)-C6 fungal-type" evidence="7">
    <location>
        <begin position="30"/>
        <end position="60"/>
    </location>
</feature>
<evidence type="ECO:0000256" key="5">
    <source>
        <dbReference type="ARBA" id="ARBA00023242"/>
    </source>
</evidence>
<proteinExistence type="predicted"/>
<dbReference type="GO" id="GO:0000981">
    <property type="term" value="F:DNA-binding transcription factor activity, RNA polymerase II-specific"/>
    <property type="evidence" value="ECO:0007669"/>
    <property type="project" value="InterPro"/>
</dbReference>
<dbReference type="AlphaFoldDB" id="A0A136JD32"/>
<dbReference type="Gene3D" id="4.10.240.10">
    <property type="entry name" value="Zn(2)-C6 fungal-type DNA-binding domain"/>
    <property type="match status" value="1"/>
</dbReference>
<accession>A0A136JD32</accession>
<feature type="compositionally biased region" description="Low complexity" evidence="6">
    <location>
        <begin position="113"/>
        <end position="126"/>
    </location>
</feature>
<dbReference type="Proteomes" id="UP000070501">
    <property type="component" value="Unassembled WGS sequence"/>
</dbReference>
<dbReference type="EMBL" id="KQ964246">
    <property type="protein sequence ID" value="KXJ95065.1"/>
    <property type="molecule type" value="Genomic_DNA"/>
</dbReference>
<evidence type="ECO:0000259" key="7">
    <source>
        <dbReference type="PROSITE" id="PS50048"/>
    </source>
</evidence>
<dbReference type="GO" id="GO:0008270">
    <property type="term" value="F:zinc ion binding"/>
    <property type="evidence" value="ECO:0007669"/>
    <property type="project" value="InterPro"/>
</dbReference>
<dbReference type="InterPro" id="IPR001138">
    <property type="entry name" value="Zn2Cys6_DnaBD"/>
</dbReference>
<keyword evidence="3" id="KW-0805">Transcription regulation</keyword>
<dbReference type="Pfam" id="PF04082">
    <property type="entry name" value="Fungal_trans"/>
    <property type="match status" value="1"/>
</dbReference>
<dbReference type="STRING" id="196109.A0A136JD32"/>